<reference evidence="7 8" key="1">
    <citation type="submission" date="2016-03" db="EMBL/GenBank/DDBJ databases">
        <title>Complete genome sequence of Pedobacter cryoconitis PAMC 27485.</title>
        <authorList>
            <person name="Lee J."/>
            <person name="Kim O.-S."/>
        </authorList>
    </citation>
    <scope>NUCLEOTIDE SEQUENCE [LARGE SCALE GENOMIC DNA]</scope>
    <source>
        <strain evidence="7 8">PAMC 27485</strain>
    </source>
</reference>
<name>A0A127V977_9SPHI</name>
<accession>A0A127V977</accession>
<feature type="active site" description="Charge relay system" evidence="5">
    <location>
        <position position="420"/>
    </location>
</feature>
<dbReference type="AlphaFoldDB" id="A0A127V977"/>
<dbReference type="PROSITE" id="PS00137">
    <property type="entry name" value="SUBTILASE_HIS"/>
    <property type="match status" value="1"/>
</dbReference>
<evidence type="ECO:0000313" key="7">
    <source>
        <dbReference type="EMBL" id="AMP97805.1"/>
    </source>
</evidence>
<sequence>MRGQNIGVAIFRRLILVVFMLISANILFAQTGEKVKDNWQNLDLRTDSVFGISMEMAYKELLNGKKAIPVIVAVIDGGVDIAHEDLKSVIWTNPNEIPANGKDDDKNGFIDDLHGWNFYNSTTKEDDKTKTILIKTKLEIVQADQKILDQILQKIGKPAPVIKDFKDYIPINEAEFKMQTNLVAGLKNSSEFVTYKKISLQRGISYYKMQLAYYEKQDFDPITGGPSSYHGTHIAGVIAAARNNNIGIKGVADHAQIMVIKAIPGIDPLGEGGQQTSFAQLSSVIQDERTKALADAIFYAVDNGAKVINMSFGQPWAKTSVAVDKAIKYAISKDILIIHASGNEGKDLDQMIIYPDRENPEGQAIAACWIEVGASGWKNDENIAGRFSNYGKSSIDVYAPGMEITSTIPRSAYLDDTGTSMAAPVVAGLAGVIREYYPELTAKQVKVIIMKSVEQVWALKDKCISGGIVNAYKAFQLIKPNN</sequence>
<dbReference type="InterPro" id="IPR023828">
    <property type="entry name" value="Peptidase_S8_Ser-AS"/>
</dbReference>
<feature type="domain" description="Peptidase S8/S53" evidence="6">
    <location>
        <begin position="70"/>
        <end position="453"/>
    </location>
</feature>
<evidence type="ECO:0000313" key="8">
    <source>
        <dbReference type="Proteomes" id="UP000071561"/>
    </source>
</evidence>
<evidence type="ECO:0000256" key="3">
    <source>
        <dbReference type="ARBA" id="ARBA00022801"/>
    </source>
</evidence>
<evidence type="ECO:0000256" key="2">
    <source>
        <dbReference type="ARBA" id="ARBA00022670"/>
    </source>
</evidence>
<dbReference type="Proteomes" id="UP000071561">
    <property type="component" value="Chromosome"/>
</dbReference>
<keyword evidence="3 5" id="KW-0378">Hydrolase</keyword>
<dbReference type="PROSITE" id="PS51892">
    <property type="entry name" value="SUBTILASE"/>
    <property type="match status" value="1"/>
</dbReference>
<feature type="active site" description="Charge relay system" evidence="5">
    <location>
        <position position="230"/>
    </location>
</feature>
<feature type="active site" description="Charge relay system" evidence="5">
    <location>
        <position position="76"/>
    </location>
</feature>
<evidence type="ECO:0000256" key="5">
    <source>
        <dbReference type="PROSITE-ProRule" id="PRU01240"/>
    </source>
</evidence>
<dbReference type="InterPro" id="IPR022398">
    <property type="entry name" value="Peptidase_S8_His-AS"/>
</dbReference>
<dbReference type="Gene3D" id="3.40.50.200">
    <property type="entry name" value="Peptidase S8/S53 domain"/>
    <property type="match status" value="2"/>
</dbReference>
<dbReference type="InterPro" id="IPR000209">
    <property type="entry name" value="Peptidase_S8/S53_dom"/>
</dbReference>
<dbReference type="Pfam" id="PF00082">
    <property type="entry name" value="Peptidase_S8"/>
    <property type="match status" value="1"/>
</dbReference>
<gene>
    <name evidence="7" type="ORF">AY601_0864</name>
</gene>
<dbReference type="InterPro" id="IPR051048">
    <property type="entry name" value="Peptidase_S8/S53_subtilisin"/>
</dbReference>
<dbReference type="KEGG" id="pcm:AY601_0864"/>
<dbReference type="GO" id="GO:0006508">
    <property type="term" value="P:proteolysis"/>
    <property type="evidence" value="ECO:0007669"/>
    <property type="project" value="UniProtKB-KW"/>
</dbReference>
<protein>
    <submittedName>
        <fullName evidence="7">Peptidase S8</fullName>
    </submittedName>
</protein>
<evidence type="ECO:0000256" key="1">
    <source>
        <dbReference type="ARBA" id="ARBA00011073"/>
    </source>
</evidence>
<organism evidence="7 8">
    <name type="scientific">Pedobacter cryoconitis</name>
    <dbReference type="NCBI Taxonomy" id="188932"/>
    <lineage>
        <taxon>Bacteria</taxon>
        <taxon>Pseudomonadati</taxon>
        <taxon>Bacteroidota</taxon>
        <taxon>Sphingobacteriia</taxon>
        <taxon>Sphingobacteriales</taxon>
        <taxon>Sphingobacteriaceae</taxon>
        <taxon>Pedobacter</taxon>
    </lineage>
</organism>
<dbReference type="SUPFAM" id="SSF52743">
    <property type="entry name" value="Subtilisin-like"/>
    <property type="match status" value="1"/>
</dbReference>
<dbReference type="GO" id="GO:0004252">
    <property type="term" value="F:serine-type endopeptidase activity"/>
    <property type="evidence" value="ECO:0007669"/>
    <property type="project" value="UniProtKB-UniRule"/>
</dbReference>
<keyword evidence="4 5" id="KW-0720">Serine protease</keyword>
<dbReference type="OrthoDB" id="9798386at2"/>
<evidence type="ECO:0000256" key="4">
    <source>
        <dbReference type="ARBA" id="ARBA00022825"/>
    </source>
</evidence>
<proteinExistence type="inferred from homology"/>
<keyword evidence="8" id="KW-1185">Reference proteome</keyword>
<evidence type="ECO:0000259" key="6">
    <source>
        <dbReference type="Pfam" id="PF00082"/>
    </source>
</evidence>
<dbReference type="PANTHER" id="PTHR43399">
    <property type="entry name" value="SUBTILISIN-RELATED"/>
    <property type="match status" value="1"/>
</dbReference>
<keyword evidence="2 5" id="KW-0645">Protease</keyword>
<dbReference type="PATRIC" id="fig|188932.3.peg.889"/>
<dbReference type="InterPro" id="IPR015500">
    <property type="entry name" value="Peptidase_S8_subtilisin-rel"/>
</dbReference>
<dbReference type="PROSITE" id="PS00138">
    <property type="entry name" value="SUBTILASE_SER"/>
    <property type="match status" value="1"/>
</dbReference>
<dbReference type="PRINTS" id="PR00723">
    <property type="entry name" value="SUBTILISIN"/>
</dbReference>
<dbReference type="InterPro" id="IPR036852">
    <property type="entry name" value="Peptidase_S8/S53_dom_sf"/>
</dbReference>
<comment type="similarity">
    <text evidence="1 5">Belongs to the peptidase S8 family.</text>
</comment>
<dbReference type="EMBL" id="CP014504">
    <property type="protein sequence ID" value="AMP97805.1"/>
    <property type="molecule type" value="Genomic_DNA"/>
</dbReference>
<dbReference type="PANTHER" id="PTHR43399:SF4">
    <property type="entry name" value="CELL WALL-ASSOCIATED PROTEASE"/>
    <property type="match status" value="1"/>
</dbReference>